<reference evidence="2 3" key="1">
    <citation type="journal article" date="2017" name="Environ. Microbiol.">
        <title>Genome and epigenome of a novel marine Thaumarchaeota strain suggest viral infection, phosphorothioation DNA modification and multiple restriction systems.</title>
        <authorList>
            <person name="Ahlgren N.A."/>
            <person name="Chen Y."/>
            <person name="Needham D.M."/>
            <person name="Parada A.E."/>
            <person name="Sachdeva R."/>
            <person name="Trinh V."/>
            <person name="Chen T."/>
            <person name="Fuhrman J.A."/>
        </authorList>
    </citation>
    <scope>NUCLEOTIDE SEQUENCE [LARGE SCALE GENOMIC DNA]</scope>
    <source>
        <strain evidence="2 3">SPOT01</strain>
    </source>
</reference>
<proteinExistence type="predicted"/>
<protein>
    <submittedName>
        <fullName evidence="2">Cysteine synthase B</fullName>
    </submittedName>
</protein>
<sequence length="521" mass="57030">MDQNQDNAVDKVLLERFESEIWNKVPHLENNQEGGKIVNATPLVDITADFKECAKKIYNLDISDSELQVYGKLDSTLLTGSIKVRPAANIIHEAISTGKIKSGQTVIEATSGNFGIALGMLSKLGLQVVTIVSRKLQEGVFHELRNMGIKIMDLEMDICPAPGMEGKKDELVAKATAANVRSQLTQLGFDPSIFDNSITEIEALLGKQDIINLAKLLAKKYNCFCPEQYDNDLNVNAHRTITGAEIDQQLQQDGNSLDEFNILCTFGTGGTSGGLSRYISEKYNKKGVHVIFPPGGQDVAGIRTHNNADGLKYYQPEKYAGEYEVDFEKAKPLLKFFVEKGHDIGESSALELYATLQLVSANKGKKFVVMICDGIEKYRKNLEKIGKIQPPGQVSQEEVASNSSEYDKVIWIHTQYTPQEGGIELLAKSLGIDKSKIVIPNARTAQQLLSGQGIPDEINNSIQESKGKSLMVCMAGRTSLMAANVLAEKGIVTDSLIGGITELPEARNSQLSELVKQASQF</sequence>
<organism evidence="2 3">
    <name type="scientific">Candidatus Nitrosomarinus catalinensis</name>
    <dbReference type="NCBI Taxonomy" id="1898749"/>
    <lineage>
        <taxon>Archaea</taxon>
        <taxon>Nitrososphaerota</taxon>
        <taxon>Nitrososphaeria</taxon>
        <taxon>Nitrosopumilales</taxon>
        <taxon>Nitrosopumilaceae</taxon>
        <taxon>Candidatus Nitrosomarinus</taxon>
    </lineage>
</organism>
<dbReference type="RefSeq" id="WP_086907087.1">
    <property type="nucleotide sequence ID" value="NZ_CP021324.1"/>
</dbReference>
<evidence type="ECO:0000259" key="1">
    <source>
        <dbReference type="Pfam" id="PF00291"/>
    </source>
</evidence>
<feature type="domain" description="Tryptophan synthase beta chain-like PALP" evidence="1">
    <location>
        <begin position="66"/>
        <end position="373"/>
    </location>
</feature>
<keyword evidence="3" id="KW-1185">Reference proteome</keyword>
<dbReference type="PANTHER" id="PTHR10314">
    <property type="entry name" value="CYSTATHIONINE BETA-SYNTHASE"/>
    <property type="match status" value="1"/>
</dbReference>
<dbReference type="Proteomes" id="UP000249949">
    <property type="component" value="Chromosome"/>
</dbReference>
<dbReference type="Gene3D" id="3.40.50.1100">
    <property type="match status" value="4"/>
</dbReference>
<dbReference type="EMBL" id="CP021324">
    <property type="protein sequence ID" value="ARS63872.1"/>
    <property type="molecule type" value="Genomic_DNA"/>
</dbReference>
<dbReference type="InterPro" id="IPR001926">
    <property type="entry name" value="TrpB-like_PALP"/>
</dbReference>
<evidence type="ECO:0000313" key="3">
    <source>
        <dbReference type="Proteomes" id="UP000249949"/>
    </source>
</evidence>
<evidence type="ECO:0000313" key="2">
    <source>
        <dbReference type="EMBL" id="ARS63872.1"/>
    </source>
</evidence>
<dbReference type="InterPro" id="IPR036052">
    <property type="entry name" value="TrpB-like_PALP_sf"/>
</dbReference>
<dbReference type="KEGG" id="nct:NMSP_0242"/>
<dbReference type="SUPFAM" id="SSF53686">
    <property type="entry name" value="Tryptophan synthase beta subunit-like PLP-dependent enzymes"/>
    <property type="match status" value="1"/>
</dbReference>
<dbReference type="OrthoDB" id="10138at2157"/>
<dbReference type="InterPro" id="IPR050214">
    <property type="entry name" value="Cys_Synth/Cystath_Beta-Synth"/>
</dbReference>
<name>A0A2Z2HI45_9ARCH</name>
<dbReference type="GeneID" id="32900743"/>
<dbReference type="Pfam" id="PF00291">
    <property type="entry name" value="PALP"/>
    <property type="match status" value="1"/>
</dbReference>
<dbReference type="AlphaFoldDB" id="A0A2Z2HI45"/>
<gene>
    <name evidence="2" type="ORF">NMSP_0242</name>
</gene>
<accession>A0A2Z2HI45</accession>